<feature type="region of interest" description="Disordered" evidence="1">
    <location>
        <begin position="115"/>
        <end position="153"/>
    </location>
</feature>
<feature type="signal peptide" evidence="2">
    <location>
        <begin position="1"/>
        <end position="23"/>
    </location>
</feature>
<protein>
    <submittedName>
        <fullName evidence="3">Uncharacterized protein</fullName>
    </submittedName>
</protein>
<feature type="compositionally biased region" description="Polar residues" evidence="1">
    <location>
        <begin position="130"/>
        <end position="148"/>
    </location>
</feature>
<sequence>RIPIRWLLNTSVFISLCLLLVHCYQDCIFGPRFFIPSTYTDSKMVRMVMEIRPDPRFFDDTSSSLLECKPMRGRSGTLRSGRPTRSRKPSRAGRSPSQQFASRIYWREVTQAELRQQQRQQQHRDAVSLGSGTAMDSQQNSMASNQLENAAGASDERRAPAYLLNAFVNRALECHAQTKMDQRIANEWEMVEDVDAEEYVLL</sequence>
<feature type="chain" id="PRO_5035224790" evidence="2">
    <location>
        <begin position="24"/>
        <end position="202"/>
    </location>
</feature>
<name>A0A8J4GJH5_9CHLO</name>
<gene>
    <name evidence="3" type="ORF">Vretimale_11987</name>
</gene>
<keyword evidence="2" id="KW-0732">Signal</keyword>
<evidence type="ECO:0000313" key="4">
    <source>
        <dbReference type="Proteomes" id="UP000722791"/>
    </source>
</evidence>
<dbReference type="AlphaFoldDB" id="A0A8J4GJH5"/>
<feature type="compositionally biased region" description="Basic residues" evidence="1">
    <location>
        <begin position="82"/>
        <end position="91"/>
    </location>
</feature>
<reference evidence="3" key="1">
    <citation type="journal article" date="2021" name="Proc. Natl. Acad. Sci. U.S.A.">
        <title>Three genomes in the algal genus Volvox reveal the fate of a haploid sex-determining region after a transition to homothallism.</title>
        <authorList>
            <person name="Yamamoto K."/>
            <person name="Hamaji T."/>
            <person name="Kawai-Toyooka H."/>
            <person name="Matsuzaki R."/>
            <person name="Takahashi F."/>
            <person name="Nishimura Y."/>
            <person name="Kawachi M."/>
            <person name="Noguchi H."/>
            <person name="Minakuchi Y."/>
            <person name="Umen J.G."/>
            <person name="Toyoda A."/>
            <person name="Nozaki H."/>
        </authorList>
    </citation>
    <scope>NUCLEOTIDE SEQUENCE</scope>
    <source>
        <strain evidence="3">NIES-3785</strain>
    </source>
</reference>
<dbReference type="EMBL" id="BNCQ01000025">
    <property type="protein sequence ID" value="GIM07994.1"/>
    <property type="molecule type" value="Genomic_DNA"/>
</dbReference>
<comment type="caution">
    <text evidence="3">The sequence shown here is derived from an EMBL/GenBank/DDBJ whole genome shotgun (WGS) entry which is preliminary data.</text>
</comment>
<evidence type="ECO:0000313" key="3">
    <source>
        <dbReference type="EMBL" id="GIM07994.1"/>
    </source>
</evidence>
<accession>A0A8J4GJH5</accession>
<feature type="non-terminal residue" evidence="3">
    <location>
        <position position="1"/>
    </location>
</feature>
<feature type="region of interest" description="Disordered" evidence="1">
    <location>
        <begin position="69"/>
        <end position="99"/>
    </location>
</feature>
<dbReference type="Proteomes" id="UP000722791">
    <property type="component" value="Unassembled WGS sequence"/>
</dbReference>
<evidence type="ECO:0000256" key="2">
    <source>
        <dbReference type="SAM" id="SignalP"/>
    </source>
</evidence>
<proteinExistence type="predicted"/>
<evidence type="ECO:0000256" key="1">
    <source>
        <dbReference type="SAM" id="MobiDB-lite"/>
    </source>
</evidence>
<organism evidence="3 4">
    <name type="scientific">Volvox reticuliferus</name>
    <dbReference type="NCBI Taxonomy" id="1737510"/>
    <lineage>
        <taxon>Eukaryota</taxon>
        <taxon>Viridiplantae</taxon>
        <taxon>Chlorophyta</taxon>
        <taxon>core chlorophytes</taxon>
        <taxon>Chlorophyceae</taxon>
        <taxon>CS clade</taxon>
        <taxon>Chlamydomonadales</taxon>
        <taxon>Volvocaceae</taxon>
        <taxon>Volvox</taxon>
    </lineage>
</organism>